<keyword evidence="6" id="KW-0175">Coiled coil</keyword>
<dbReference type="InterPro" id="IPR038753">
    <property type="entry name" value="NFKBIL1"/>
</dbReference>
<dbReference type="PANTHER" id="PTHR15263">
    <property type="entry name" value="I-KAPPA-B-LIKE PROTEIN IKBL"/>
    <property type="match status" value="1"/>
</dbReference>
<feature type="coiled-coil region" evidence="6">
    <location>
        <begin position="18"/>
        <end position="65"/>
    </location>
</feature>
<comment type="subcellular location">
    <subcellularLocation>
        <location evidence="1">Nucleus</location>
    </subcellularLocation>
</comment>
<dbReference type="Proteomes" id="UP001445335">
    <property type="component" value="Unassembled WGS sequence"/>
</dbReference>
<evidence type="ECO:0000256" key="5">
    <source>
        <dbReference type="ARBA" id="ARBA00023242"/>
    </source>
</evidence>
<keyword evidence="5" id="KW-0539">Nucleus</keyword>
<evidence type="ECO:0000256" key="6">
    <source>
        <dbReference type="SAM" id="Coils"/>
    </source>
</evidence>
<keyword evidence="4" id="KW-0040">ANK repeat</keyword>
<accession>A0AAW1S8H0</accession>
<evidence type="ECO:0000256" key="2">
    <source>
        <dbReference type="ARBA" id="ARBA00022553"/>
    </source>
</evidence>
<sequence length="228" mass="25440">MLEDSRDRSCNLQTVPGLEEYDSEQERLLARCAELARNQEVQRQARRQLEELREHQDRVAQLLAQGRAGQWEDDHQKPHRFHEPGGGKYGGLCLSAREAEAWQHHERRWQAVDTQPVSHKLLDADIPWPPPAPPGATLLAAMAAAAISQPDAGSGAGASAQALTPDPVALRRAFHRAALRWHPDRFGQRILPRLPVHEREAAAVRVAALARQVLEEWAALVPTKEHAV</sequence>
<dbReference type="GO" id="GO:0043124">
    <property type="term" value="P:negative regulation of canonical NF-kappaB signal transduction"/>
    <property type="evidence" value="ECO:0007669"/>
    <property type="project" value="InterPro"/>
</dbReference>
<keyword evidence="2" id="KW-0597">Phosphoprotein</keyword>
<evidence type="ECO:0000256" key="4">
    <source>
        <dbReference type="ARBA" id="ARBA00023043"/>
    </source>
</evidence>
<proteinExistence type="predicted"/>
<organism evidence="7 8">
    <name type="scientific">Elliptochloris bilobata</name>
    <dbReference type="NCBI Taxonomy" id="381761"/>
    <lineage>
        <taxon>Eukaryota</taxon>
        <taxon>Viridiplantae</taxon>
        <taxon>Chlorophyta</taxon>
        <taxon>core chlorophytes</taxon>
        <taxon>Trebouxiophyceae</taxon>
        <taxon>Trebouxiophyceae incertae sedis</taxon>
        <taxon>Elliptochloris clade</taxon>
        <taxon>Elliptochloris</taxon>
    </lineage>
</organism>
<keyword evidence="3" id="KW-0677">Repeat</keyword>
<evidence type="ECO:0008006" key="9">
    <source>
        <dbReference type="Google" id="ProtNLM"/>
    </source>
</evidence>
<dbReference type="EMBL" id="JALJOU010000009">
    <property type="protein sequence ID" value="KAK9842075.1"/>
    <property type="molecule type" value="Genomic_DNA"/>
</dbReference>
<evidence type="ECO:0000256" key="1">
    <source>
        <dbReference type="ARBA" id="ARBA00004123"/>
    </source>
</evidence>
<evidence type="ECO:0000313" key="8">
    <source>
        <dbReference type="Proteomes" id="UP001445335"/>
    </source>
</evidence>
<keyword evidence="8" id="KW-1185">Reference proteome</keyword>
<gene>
    <name evidence="7" type="ORF">WJX81_007234</name>
</gene>
<name>A0AAW1S8H0_9CHLO</name>
<evidence type="ECO:0000256" key="3">
    <source>
        <dbReference type="ARBA" id="ARBA00022737"/>
    </source>
</evidence>
<dbReference type="GO" id="GO:0005634">
    <property type="term" value="C:nucleus"/>
    <property type="evidence" value="ECO:0007669"/>
    <property type="project" value="UniProtKB-SubCell"/>
</dbReference>
<reference evidence="7 8" key="1">
    <citation type="journal article" date="2024" name="Nat. Commun.">
        <title>Phylogenomics reveals the evolutionary origins of lichenization in chlorophyte algae.</title>
        <authorList>
            <person name="Puginier C."/>
            <person name="Libourel C."/>
            <person name="Otte J."/>
            <person name="Skaloud P."/>
            <person name="Haon M."/>
            <person name="Grisel S."/>
            <person name="Petersen M."/>
            <person name="Berrin J.G."/>
            <person name="Delaux P.M."/>
            <person name="Dal Grande F."/>
            <person name="Keller J."/>
        </authorList>
    </citation>
    <scope>NUCLEOTIDE SEQUENCE [LARGE SCALE GENOMIC DNA]</scope>
    <source>
        <strain evidence="7 8">SAG 245.80</strain>
    </source>
</reference>
<evidence type="ECO:0000313" key="7">
    <source>
        <dbReference type="EMBL" id="KAK9842075.1"/>
    </source>
</evidence>
<comment type="caution">
    <text evidence="7">The sequence shown here is derived from an EMBL/GenBank/DDBJ whole genome shotgun (WGS) entry which is preliminary data.</text>
</comment>
<protein>
    <recommendedName>
        <fullName evidence="9">J domain-containing protein</fullName>
    </recommendedName>
</protein>
<dbReference type="PANTHER" id="PTHR15263:SF1">
    <property type="entry name" value="NF-KAPPA-B INHIBITOR-LIKE PROTEIN 1"/>
    <property type="match status" value="1"/>
</dbReference>
<dbReference type="AlphaFoldDB" id="A0AAW1S8H0"/>